<dbReference type="GO" id="GO:0051118">
    <property type="term" value="F:glucan endo-1,3-alpha-glucosidase activity"/>
    <property type="evidence" value="ECO:0007669"/>
    <property type="project" value="InterPro"/>
</dbReference>
<dbReference type="PANTHER" id="PTHR37981">
    <property type="entry name" value="LIPASE 2"/>
    <property type="match status" value="1"/>
</dbReference>
<dbReference type="AlphaFoldDB" id="A0A395NYZ8"/>
<dbReference type="Gene3D" id="3.20.20.80">
    <property type="entry name" value="Glycosidases"/>
    <property type="match status" value="1"/>
</dbReference>
<gene>
    <name evidence="2" type="ORF">TARUN_1480</name>
</gene>
<dbReference type="SUPFAM" id="SSF52266">
    <property type="entry name" value="SGNH hydrolase"/>
    <property type="match status" value="1"/>
</dbReference>
<dbReference type="PANTHER" id="PTHR37981:SF1">
    <property type="entry name" value="SGNH HYDROLASE-TYPE ESTERASE DOMAIN-CONTAINING PROTEIN"/>
    <property type="match status" value="1"/>
</dbReference>
<evidence type="ECO:0000313" key="3">
    <source>
        <dbReference type="Proteomes" id="UP000266272"/>
    </source>
</evidence>
<comment type="caution">
    <text evidence="2">The sequence shown here is derived from an EMBL/GenBank/DDBJ whole genome shotgun (WGS) entry which is preliminary data.</text>
</comment>
<dbReference type="EMBL" id="PXOA01000096">
    <property type="protein sequence ID" value="RFU80711.1"/>
    <property type="molecule type" value="Genomic_DNA"/>
</dbReference>
<dbReference type="GO" id="GO:0016788">
    <property type="term" value="F:hydrolase activity, acting on ester bonds"/>
    <property type="evidence" value="ECO:0007669"/>
    <property type="project" value="InterPro"/>
</dbReference>
<dbReference type="Gene3D" id="3.40.50.1110">
    <property type="entry name" value="SGNH hydrolase"/>
    <property type="match status" value="1"/>
</dbReference>
<accession>A0A395NYZ8</accession>
<evidence type="ECO:0000256" key="1">
    <source>
        <dbReference type="SAM" id="SignalP"/>
    </source>
</evidence>
<sequence>MRLFDSIGALAALLLVPCRVQAAAVFAHFMVGNVPSWGVNDWQADMRIAQAAHIDAYALNMAYGWPQNDASVAQAFQAAQAVGFQLFFSFDYAGNGSWPMDVVTRMINQYSSSSAHFRYQGKPFVSTFEGPGNANDWRTIKANTGCFFMPDWSSLGAGPASAAGGGVADGLFSWAAWPYGQNNMTTYVDASYRQALGSKPYMMGVSPWFYTNLPGYDKNWVWNGDDLWYHRWQQVMMVQPEFIEIITWNDFGESHYIGPRDDRQYGPFEVGGAFYNYAKDMPHDGWRAHLPFLIDTYKGGQPAVGTESLVVHYRNSPSAACTTGGTTGNTASQLQLEYEPGAILADRVFFTALLESPAYVQVTDGNSLFYVIQPDDWDYTPDGGVGLYHASVRMAPLVGRDIQVRLYRPPTVAADIRINLGMKILNSCAGIATNWNAYVAVGFGKSSSARQPSPISRQVCTSGFAIAQEGHFNELCQFTCAHGYCPLGACVCTNMGEPPEMPPATGQPGYPANGDANYGGLCSFACNFGFCPSAACASTPQTPYVPKFSPFSDLAPTAGRTAFGEAEWDDLCRFTCGYGFCPMKRCQVLAIGYLNVPPPPAPNVKGETALHNDFGLCAFACARGHCTSPCYNANLRIEGMVHFGDSYAAGMGTGSTRWNRCRVGSSNWGGLVQQRFLADFPGRPFDYQSHCCSGDKLDGLNRQIDAWTNPGAAHLGTLTVGGNDVGFTNLVLQCVITPNIVAGTHQTRQQCVAAEDSARALMTDTSADGLRAQMAAAFRRILAKSPRGNFHLYVTGYPLFFSEATETCDKSTFHYWLSGYDVPDRGGRVFLTTALRHELNGLVTQLNEVINGATQDVNNQIGGEDRVHFLDVSSEFDNHRWCEDDVHEPDSSRRDTWFFLSGWPDVGPNTANDELEEVKTQIAAGPIVLPNASNCNATLGSEPDPYDYALCVVSQNIREDPQGLEAQRFAQANADIAAGDVNSQNIPWYMPTRQIKTFHPRTPGMRAFSNLAYATIQSVQGN</sequence>
<name>A0A395NYZ8_TRIAR</name>
<keyword evidence="2" id="KW-0378">Hydrolase</keyword>
<dbReference type="OrthoDB" id="4886468at2759"/>
<dbReference type="InterPro" id="IPR036514">
    <property type="entry name" value="SGNH_hydro_sf"/>
</dbReference>
<dbReference type="InterPro" id="IPR037460">
    <property type="entry name" value="SEST-like"/>
</dbReference>
<reference evidence="2 3" key="1">
    <citation type="journal article" date="2018" name="PLoS Pathog.">
        <title>Evolution of structural diversity of trichothecenes, a family of toxins produced by plant pathogenic and entomopathogenic fungi.</title>
        <authorList>
            <person name="Proctor R.H."/>
            <person name="McCormick S.P."/>
            <person name="Kim H.S."/>
            <person name="Cardoza R.E."/>
            <person name="Stanley A.M."/>
            <person name="Lindo L."/>
            <person name="Kelly A."/>
            <person name="Brown D.W."/>
            <person name="Lee T."/>
            <person name="Vaughan M.M."/>
            <person name="Alexander N.J."/>
            <person name="Busman M."/>
            <person name="Gutierrez S."/>
        </authorList>
    </citation>
    <scope>NUCLEOTIDE SEQUENCE [LARGE SCALE GENOMIC DNA]</scope>
    <source>
        <strain evidence="2 3">IBT 40837</strain>
    </source>
</reference>
<organism evidence="2 3">
    <name type="scientific">Trichoderma arundinaceum</name>
    <dbReference type="NCBI Taxonomy" id="490622"/>
    <lineage>
        <taxon>Eukaryota</taxon>
        <taxon>Fungi</taxon>
        <taxon>Dikarya</taxon>
        <taxon>Ascomycota</taxon>
        <taxon>Pezizomycotina</taxon>
        <taxon>Sordariomycetes</taxon>
        <taxon>Hypocreomycetidae</taxon>
        <taxon>Hypocreales</taxon>
        <taxon>Hypocreaceae</taxon>
        <taxon>Trichoderma</taxon>
    </lineage>
</organism>
<protein>
    <submittedName>
        <fullName evidence="2">Glycosyl hydrolase family 71</fullName>
    </submittedName>
</protein>
<proteinExistence type="predicted"/>
<dbReference type="Proteomes" id="UP000266272">
    <property type="component" value="Unassembled WGS sequence"/>
</dbReference>
<dbReference type="STRING" id="490622.A0A395NYZ8"/>
<feature type="chain" id="PRO_5017226519" evidence="1">
    <location>
        <begin position="23"/>
        <end position="1022"/>
    </location>
</feature>
<keyword evidence="3" id="KW-1185">Reference proteome</keyword>
<dbReference type="CDD" id="cd01823">
    <property type="entry name" value="SEST_like"/>
    <property type="match status" value="1"/>
</dbReference>
<dbReference type="GO" id="GO:0006629">
    <property type="term" value="P:lipid metabolic process"/>
    <property type="evidence" value="ECO:0007669"/>
    <property type="project" value="TreeGrafter"/>
</dbReference>
<dbReference type="CDD" id="cd11577">
    <property type="entry name" value="GH71"/>
    <property type="match status" value="1"/>
</dbReference>
<feature type="signal peptide" evidence="1">
    <location>
        <begin position="1"/>
        <end position="22"/>
    </location>
</feature>
<dbReference type="Pfam" id="PF03659">
    <property type="entry name" value="Glyco_hydro_71"/>
    <property type="match status" value="1"/>
</dbReference>
<dbReference type="InterPro" id="IPR005197">
    <property type="entry name" value="Glyco_hydro_71"/>
</dbReference>
<evidence type="ECO:0000313" key="2">
    <source>
        <dbReference type="EMBL" id="RFU80711.1"/>
    </source>
</evidence>
<keyword evidence="1" id="KW-0732">Signal</keyword>